<dbReference type="SUPFAM" id="SSF54928">
    <property type="entry name" value="RNA-binding domain, RBD"/>
    <property type="match status" value="1"/>
</dbReference>
<dbReference type="InterPro" id="IPR000504">
    <property type="entry name" value="RRM_dom"/>
</dbReference>
<dbReference type="STRING" id="13333.W1P033"/>
<dbReference type="SMART" id="SM00360">
    <property type="entry name" value="RRM"/>
    <property type="match status" value="1"/>
</dbReference>
<dbReference type="KEGG" id="atr:18429370"/>
<dbReference type="OMA" id="VPQWREG"/>
<dbReference type="Gramene" id="ERN01288">
    <property type="protein sequence ID" value="ERN01288"/>
    <property type="gene ID" value="AMTR_s00002p00251920"/>
</dbReference>
<dbReference type="HOGENOM" id="CLU_117878_0_0_1"/>
<dbReference type="Proteomes" id="UP000017836">
    <property type="component" value="Unassembled WGS sequence"/>
</dbReference>
<dbReference type="InterPro" id="IPR035979">
    <property type="entry name" value="RBD_domain_sf"/>
</dbReference>
<dbReference type="Gene3D" id="3.30.70.330">
    <property type="match status" value="1"/>
</dbReference>
<evidence type="ECO:0000259" key="3">
    <source>
        <dbReference type="PROSITE" id="PS50102"/>
    </source>
</evidence>
<sequence length="178" mass="20121">MSRKRERSTFSNQPHGPKRKNPRITHMREKEERGEPKSRGSSLVIVCCLPSDCTIMELKSRFESFGSIARARIDSDCGTAQITYRLRDSAEAAIANSKDPFGISIRNKKIQVSWADDPLPRWKVGVGLSSHKDRQSKLLRPETPLSRHGKLANRLGAVNRESNSSFKDREVVAYDDLL</sequence>
<dbReference type="OrthoDB" id="1908804at2759"/>
<feature type="region of interest" description="Disordered" evidence="2">
    <location>
        <begin position="1"/>
        <end position="37"/>
    </location>
</feature>
<feature type="compositionally biased region" description="Basic residues" evidence="2">
    <location>
        <begin position="16"/>
        <end position="25"/>
    </location>
</feature>
<feature type="compositionally biased region" description="Basic and acidic residues" evidence="2">
    <location>
        <begin position="26"/>
        <end position="37"/>
    </location>
</feature>
<evidence type="ECO:0000256" key="1">
    <source>
        <dbReference type="PROSITE-ProRule" id="PRU00176"/>
    </source>
</evidence>
<name>W1P033_AMBTC</name>
<accession>W1P033</accession>
<reference evidence="5" key="1">
    <citation type="journal article" date="2013" name="Science">
        <title>The Amborella genome and the evolution of flowering plants.</title>
        <authorList>
            <consortium name="Amborella Genome Project"/>
        </authorList>
    </citation>
    <scope>NUCLEOTIDE SEQUENCE [LARGE SCALE GENOMIC DNA]</scope>
</reference>
<gene>
    <name evidence="4" type="ORF">AMTR_s00002p00251920</name>
</gene>
<dbReference type="GO" id="GO:0003723">
    <property type="term" value="F:RNA binding"/>
    <property type="evidence" value="ECO:0007669"/>
    <property type="project" value="UniProtKB-UniRule"/>
</dbReference>
<dbReference type="eggNOG" id="KOG0483">
    <property type="taxonomic scope" value="Eukaryota"/>
</dbReference>
<dbReference type="AlphaFoldDB" id="W1P033"/>
<protein>
    <recommendedName>
        <fullName evidence="3">RRM domain-containing protein</fullName>
    </recommendedName>
</protein>
<dbReference type="InterPro" id="IPR012677">
    <property type="entry name" value="Nucleotide-bd_a/b_plait_sf"/>
</dbReference>
<evidence type="ECO:0000313" key="5">
    <source>
        <dbReference type="Proteomes" id="UP000017836"/>
    </source>
</evidence>
<organism evidence="4 5">
    <name type="scientific">Amborella trichopoda</name>
    <dbReference type="NCBI Taxonomy" id="13333"/>
    <lineage>
        <taxon>Eukaryota</taxon>
        <taxon>Viridiplantae</taxon>
        <taxon>Streptophyta</taxon>
        <taxon>Embryophyta</taxon>
        <taxon>Tracheophyta</taxon>
        <taxon>Spermatophyta</taxon>
        <taxon>Magnoliopsida</taxon>
        <taxon>Amborellales</taxon>
        <taxon>Amborellaceae</taxon>
        <taxon>Amborella</taxon>
    </lineage>
</organism>
<keyword evidence="5" id="KW-1185">Reference proteome</keyword>
<feature type="domain" description="RRM" evidence="3">
    <location>
        <begin position="42"/>
        <end position="117"/>
    </location>
</feature>
<evidence type="ECO:0000256" key="2">
    <source>
        <dbReference type="SAM" id="MobiDB-lite"/>
    </source>
</evidence>
<dbReference type="Pfam" id="PF00076">
    <property type="entry name" value="RRM_1"/>
    <property type="match status" value="1"/>
</dbReference>
<dbReference type="PROSITE" id="PS50102">
    <property type="entry name" value="RRM"/>
    <property type="match status" value="1"/>
</dbReference>
<dbReference type="CDD" id="cd00590">
    <property type="entry name" value="RRM_SF"/>
    <property type="match status" value="1"/>
</dbReference>
<keyword evidence="1" id="KW-0694">RNA-binding</keyword>
<proteinExistence type="predicted"/>
<dbReference type="EMBL" id="KI394767">
    <property type="protein sequence ID" value="ERN01288.1"/>
    <property type="molecule type" value="Genomic_DNA"/>
</dbReference>
<evidence type="ECO:0000313" key="4">
    <source>
        <dbReference type="EMBL" id="ERN01288.1"/>
    </source>
</evidence>